<dbReference type="Gramene" id="Zm00001eb433780_T001">
    <property type="protein sequence ID" value="Zm00001eb433780_P001"/>
    <property type="gene ID" value="Zm00001eb433780"/>
</dbReference>
<dbReference type="InParanoid" id="A0A804RR05"/>
<dbReference type="EnsemblPlants" id="Zm00001eb433780_T001">
    <property type="protein sequence ID" value="Zm00001eb433780_P001"/>
    <property type="gene ID" value="Zm00001eb433780"/>
</dbReference>
<sequence length="110" mass="12586">MLFAKNRNMFLERTCIAFLLMSCKEQYFAKKHAAYSCLCACSSKELALLNCLLYCIPRSSPFKWLVGLSPRAGVQFCILLHFRWPVTPNSPRTGLRPQIQSYAAFCILDI</sequence>
<organism evidence="1 2">
    <name type="scientific">Zea mays</name>
    <name type="common">Maize</name>
    <dbReference type="NCBI Taxonomy" id="4577"/>
    <lineage>
        <taxon>Eukaryota</taxon>
        <taxon>Viridiplantae</taxon>
        <taxon>Streptophyta</taxon>
        <taxon>Embryophyta</taxon>
        <taxon>Tracheophyta</taxon>
        <taxon>Spermatophyta</taxon>
        <taxon>Magnoliopsida</taxon>
        <taxon>Liliopsida</taxon>
        <taxon>Poales</taxon>
        <taxon>Poaceae</taxon>
        <taxon>PACMAD clade</taxon>
        <taxon>Panicoideae</taxon>
        <taxon>Andropogonodae</taxon>
        <taxon>Andropogoneae</taxon>
        <taxon>Tripsacinae</taxon>
        <taxon>Zea</taxon>
    </lineage>
</organism>
<reference evidence="1" key="2">
    <citation type="submission" date="2019-07" db="EMBL/GenBank/DDBJ databases">
        <authorList>
            <person name="Seetharam A."/>
            <person name="Woodhouse M."/>
            <person name="Cannon E."/>
        </authorList>
    </citation>
    <scope>NUCLEOTIDE SEQUENCE [LARGE SCALE GENOMIC DNA]</scope>
    <source>
        <strain evidence="1">cv. B73</strain>
    </source>
</reference>
<dbReference type="AlphaFoldDB" id="A0A804RR05"/>
<reference evidence="2" key="1">
    <citation type="journal article" date="2009" name="Science">
        <title>The B73 maize genome: complexity, diversity, and dynamics.</title>
        <authorList>
            <person name="Schnable P.S."/>
            <person name="Ware D."/>
            <person name="Fulton R.S."/>
            <person name="Stein J.C."/>
            <person name="Wei F."/>
            <person name="Pasternak S."/>
            <person name="Liang C."/>
            <person name="Zhang J."/>
            <person name="Fulton L."/>
            <person name="Graves T.A."/>
            <person name="Minx P."/>
            <person name="Reily A.D."/>
            <person name="Courtney L."/>
            <person name="Kruchowski S.S."/>
            <person name="Tomlinson C."/>
            <person name="Strong C."/>
            <person name="Delehaunty K."/>
            <person name="Fronick C."/>
            <person name="Courtney B."/>
            <person name="Rock S.M."/>
            <person name="Belter E."/>
            <person name="Du F."/>
            <person name="Kim K."/>
            <person name="Abbott R.M."/>
            <person name="Cotton M."/>
            <person name="Levy A."/>
            <person name="Marchetto P."/>
            <person name="Ochoa K."/>
            <person name="Jackson S.M."/>
            <person name="Gillam B."/>
            <person name="Chen W."/>
            <person name="Yan L."/>
            <person name="Higginbotham J."/>
            <person name="Cardenas M."/>
            <person name="Waligorski J."/>
            <person name="Applebaum E."/>
            <person name="Phelps L."/>
            <person name="Falcone J."/>
            <person name="Kanchi K."/>
            <person name="Thane T."/>
            <person name="Scimone A."/>
            <person name="Thane N."/>
            <person name="Henke J."/>
            <person name="Wang T."/>
            <person name="Ruppert J."/>
            <person name="Shah N."/>
            <person name="Rotter K."/>
            <person name="Hodges J."/>
            <person name="Ingenthron E."/>
            <person name="Cordes M."/>
            <person name="Kohlberg S."/>
            <person name="Sgro J."/>
            <person name="Delgado B."/>
            <person name="Mead K."/>
            <person name="Chinwalla A."/>
            <person name="Leonard S."/>
            <person name="Crouse K."/>
            <person name="Collura K."/>
            <person name="Kudrna D."/>
            <person name="Currie J."/>
            <person name="He R."/>
            <person name="Angelova A."/>
            <person name="Rajasekar S."/>
            <person name="Mueller T."/>
            <person name="Lomeli R."/>
            <person name="Scara G."/>
            <person name="Ko A."/>
            <person name="Delaney K."/>
            <person name="Wissotski M."/>
            <person name="Lopez G."/>
            <person name="Campos D."/>
            <person name="Braidotti M."/>
            <person name="Ashley E."/>
            <person name="Golser W."/>
            <person name="Kim H."/>
            <person name="Lee S."/>
            <person name="Lin J."/>
            <person name="Dujmic Z."/>
            <person name="Kim W."/>
            <person name="Talag J."/>
            <person name="Zuccolo A."/>
            <person name="Fan C."/>
            <person name="Sebastian A."/>
            <person name="Kramer M."/>
            <person name="Spiegel L."/>
            <person name="Nascimento L."/>
            <person name="Zutavern T."/>
            <person name="Miller B."/>
            <person name="Ambroise C."/>
            <person name="Muller S."/>
            <person name="Spooner W."/>
            <person name="Narechania A."/>
            <person name="Ren L."/>
            <person name="Wei S."/>
            <person name="Kumari S."/>
            <person name="Faga B."/>
            <person name="Levy M.J."/>
            <person name="McMahan L."/>
            <person name="Van Buren P."/>
            <person name="Vaughn M.W."/>
            <person name="Ying K."/>
            <person name="Yeh C.-T."/>
            <person name="Emrich S.J."/>
            <person name="Jia Y."/>
            <person name="Kalyanaraman A."/>
            <person name="Hsia A.-P."/>
            <person name="Barbazuk W.B."/>
            <person name="Baucom R.S."/>
            <person name="Brutnell T.P."/>
            <person name="Carpita N.C."/>
            <person name="Chaparro C."/>
            <person name="Chia J.-M."/>
            <person name="Deragon J.-M."/>
            <person name="Estill J.C."/>
            <person name="Fu Y."/>
            <person name="Jeddeloh J.A."/>
            <person name="Han Y."/>
            <person name="Lee H."/>
            <person name="Li P."/>
            <person name="Lisch D.R."/>
            <person name="Liu S."/>
            <person name="Liu Z."/>
            <person name="Nagel D.H."/>
            <person name="McCann M.C."/>
            <person name="SanMiguel P."/>
            <person name="Myers A.M."/>
            <person name="Nettleton D."/>
            <person name="Nguyen J."/>
            <person name="Penning B.W."/>
            <person name="Ponnala L."/>
            <person name="Schneider K.L."/>
            <person name="Schwartz D.C."/>
            <person name="Sharma A."/>
            <person name="Soderlund C."/>
            <person name="Springer N.M."/>
            <person name="Sun Q."/>
            <person name="Wang H."/>
            <person name="Waterman M."/>
            <person name="Westerman R."/>
            <person name="Wolfgruber T.K."/>
            <person name="Yang L."/>
            <person name="Yu Y."/>
            <person name="Zhang L."/>
            <person name="Zhou S."/>
            <person name="Zhu Q."/>
            <person name="Bennetzen J.L."/>
            <person name="Dawe R.K."/>
            <person name="Jiang J."/>
            <person name="Jiang N."/>
            <person name="Presting G.G."/>
            <person name="Wessler S.R."/>
            <person name="Aluru S."/>
            <person name="Martienssen R.A."/>
            <person name="Clifton S.W."/>
            <person name="McCombie W.R."/>
            <person name="Wing R.A."/>
            <person name="Wilson R.K."/>
        </authorList>
    </citation>
    <scope>NUCLEOTIDE SEQUENCE [LARGE SCALE GENOMIC DNA]</scope>
    <source>
        <strain evidence="2">cv. B73</strain>
    </source>
</reference>
<protein>
    <submittedName>
        <fullName evidence="1">Uncharacterized protein</fullName>
    </submittedName>
</protein>
<accession>A0A804RR05</accession>
<name>A0A804RR05_MAIZE</name>
<evidence type="ECO:0000313" key="2">
    <source>
        <dbReference type="Proteomes" id="UP000007305"/>
    </source>
</evidence>
<dbReference type="Proteomes" id="UP000007305">
    <property type="component" value="Chromosome 10"/>
</dbReference>
<evidence type="ECO:0000313" key="1">
    <source>
        <dbReference type="EnsemblPlants" id="Zm00001eb433780_P001"/>
    </source>
</evidence>
<keyword evidence="2" id="KW-1185">Reference proteome</keyword>
<proteinExistence type="predicted"/>
<reference evidence="1" key="3">
    <citation type="submission" date="2021-05" db="UniProtKB">
        <authorList>
            <consortium name="EnsemblPlants"/>
        </authorList>
    </citation>
    <scope>IDENTIFICATION</scope>
    <source>
        <strain evidence="1">cv. B73</strain>
    </source>
</reference>